<dbReference type="InterPro" id="IPR043502">
    <property type="entry name" value="DNA/RNA_pol_sf"/>
</dbReference>
<keyword evidence="7" id="KW-0051">Antiviral defense</keyword>
<proteinExistence type="inferred from homology"/>
<evidence type="ECO:0000256" key="6">
    <source>
        <dbReference type="ARBA" id="ARBA00022918"/>
    </source>
</evidence>
<evidence type="ECO:0000256" key="4">
    <source>
        <dbReference type="ARBA" id="ARBA00022723"/>
    </source>
</evidence>
<evidence type="ECO:0000256" key="2">
    <source>
        <dbReference type="ARBA" id="ARBA00022679"/>
    </source>
</evidence>
<organism evidence="11 12">
    <name type="scientific">Nocardioides luteus</name>
    <dbReference type="NCBI Taxonomy" id="1844"/>
    <lineage>
        <taxon>Bacteria</taxon>
        <taxon>Bacillati</taxon>
        <taxon>Actinomycetota</taxon>
        <taxon>Actinomycetes</taxon>
        <taxon>Propionibacteriales</taxon>
        <taxon>Nocardioidaceae</taxon>
        <taxon>Nocardioides</taxon>
    </lineage>
</organism>
<dbReference type="PRINTS" id="PR00866">
    <property type="entry name" value="RNADNAPOLMS"/>
</dbReference>
<dbReference type="GO" id="GO:0003964">
    <property type="term" value="F:RNA-directed DNA polymerase activity"/>
    <property type="evidence" value="ECO:0007669"/>
    <property type="project" value="UniProtKB-KW"/>
</dbReference>
<feature type="domain" description="Reverse transcriptase" evidence="10">
    <location>
        <begin position="126"/>
        <end position="370"/>
    </location>
</feature>
<keyword evidence="6" id="KW-0695">RNA-directed DNA polymerase</keyword>
<evidence type="ECO:0000256" key="9">
    <source>
        <dbReference type="ARBA" id="ARBA00048173"/>
    </source>
</evidence>
<evidence type="ECO:0000256" key="7">
    <source>
        <dbReference type="ARBA" id="ARBA00023118"/>
    </source>
</evidence>
<gene>
    <name evidence="11" type="ORF">UG56_016445</name>
</gene>
<dbReference type="GO" id="GO:0046872">
    <property type="term" value="F:metal ion binding"/>
    <property type="evidence" value="ECO:0007669"/>
    <property type="project" value="UniProtKB-KW"/>
</dbReference>
<dbReference type="CDD" id="cd03487">
    <property type="entry name" value="RT_Bac_retron_II"/>
    <property type="match status" value="1"/>
</dbReference>
<keyword evidence="12" id="KW-1185">Reference proteome</keyword>
<keyword evidence="2" id="KW-0808">Transferase</keyword>
<comment type="catalytic activity">
    <reaction evidence="9">
        <text>DNA(n) + a 2'-deoxyribonucleoside 5'-triphosphate = DNA(n+1) + diphosphate</text>
        <dbReference type="Rhea" id="RHEA:22508"/>
        <dbReference type="Rhea" id="RHEA-COMP:17339"/>
        <dbReference type="Rhea" id="RHEA-COMP:17340"/>
        <dbReference type="ChEBI" id="CHEBI:33019"/>
        <dbReference type="ChEBI" id="CHEBI:61560"/>
        <dbReference type="ChEBI" id="CHEBI:173112"/>
        <dbReference type="EC" id="2.7.7.49"/>
    </reaction>
</comment>
<accession>A0A1J4N5E3</accession>
<dbReference type="AlphaFoldDB" id="A0A1J4N5E3"/>
<evidence type="ECO:0000256" key="5">
    <source>
        <dbReference type="ARBA" id="ARBA00022842"/>
    </source>
</evidence>
<dbReference type="Pfam" id="PF00078">
    <property type="entry name" value="RVT_1"/>
    <property type="match status" value="1"/>
</dbReference>
<evidence type="ECO:0000256" key="3">
    <source>
        <dbReference type="ARBA" id="ARBA00022695"/>
    </source>
</evidence>
<evidence type="ECO:0000259" key="10">
    <source>
        <dbReference type="PROSITE" id="PS50878"/>
    </source>
</evidence>
<keyword evidence="3" id="KW-0548">Nucleotidyltransferase</keyword>
<keyword evidence="5" id="KW-0460">Magnesium</keyword>
<keyword evidence="4" id="KW-0479">Metal-binding</keyword>
<dbReference type="SUPFAM" id="SSF56672">
    <property type="entry name" value="DNA/RNA polymerases"/>
    <property type="match status" value="1"/>
</dbReference>
<dbReference type="PANTHER" id="PTHR34047">
    <property type="entry name" value="NUCLEAR INTRON MATURASE 1, MITOCHONDRIAL-RELATED"/>
    <property type="match status" value="1"/>
</dbReference>
<dbReference type="GO" id="GO:0003723">
    <property type="term" value="F:RNA binding"/>
    <property type="evidence" value="ECO:0007669"/>
    <property type="project" value="InterPro"/>
</dbReference>
<dbReference type="InterPro" id="IPR051083">
    <property type="entry name" value="GrpII_Intron_Splice-Mob/Def"/>
</dbReference>
<dbReference type="STRING" id="1844.UG56_016445"/>
<reference evidence="11" key="1">
    <citation type="submission" date="2016-10" db="EMBL/GenBank/DDBJ databases">
        <title>Draft Genome Sequence of Nocardioides luteus Strain BAFB, an Alkane-Degrading Bacterium Isolated from JP-7 Polluted Soil.</title>
        <authorList>
            <person name="Brown L."/>
            <person name="Ruiz O.N."/>
            <person name="Gunasekera T."/>
        </authorList>
    </citation>
    <scope>NUCLEOTIDE SEQUENCE [LARGE SCALE GENOMIC DNA]</scope>
    <source>
        <strain evidence="11">BAFB</strain>
    </source>
</reference>
<evidence type="ECO:0000256" key="8">
    <source>
        <dbReference type="ARBA" id="ARBA00034120"/>
    </source>
</evidence>
<comment type="caution">
    <text evidence="11">The sequence shown here is derived from an EMBL/GenBank/DDBJ whole genome shotgun (WGS) entry which is preliminary data.</text>
</comment>
<dbReference type="EC" id="2.7.7.49" evidence="1"/>
<comment type="similarity">
    <text evidence="8">Belongs to the bacterial reverse transcriptase family.</text>
</comment>
<evidence type="ECO:0000256" key="1">
    <source>
        <dbReference type="ARBA" id="ARBA00012493"/>
    </source>
</evidence>
<dbReference type="InterPro" id="IPR000477">
    <property type="entry name" value="RT_dom"/>
</dbReference>
<dbReference type="EMBL" id="JZDQ02000022">
    <property type="protein sequence ID" value="OIJ25776.1"/>
    <property type="molecule type" value="Genomic_DNA"/>
</dbReference>
<dbReference type="Proteomes" id="UP000033772">
    <property type="component" value="Unassembled WGS sequence"/>
</dbReference>
<evidence type="ECO:0000313" key="11">
    <source>
        <dbReference type="EMBL" id="OIJ25776.1"/>
    </source>
</evidence>
<evidence type="ECO:0000313" key="12">
    <source>
        <dbReference type="Proteomes" id="UP000033772"/>
    </source>
</evidence>
<dbReference type="PROSITE" id="PS50878">
    <property type="entry name" value="RT_POL"/>
    <property type="match status" value="1"/>
</dbReference>
<sequence length="440" mass="48584">MAATVRADLARALAAGFLAGEWTRNGLVASGAVVLGRRTAWLRTLATQALELYPRPPHDRPRELAVILRSLPAAEKAVAVGPVTQPVAPTRMVTNRWALPQLDDLASVAAFLDVTAAELDWFADPRRWARAAEEPRLQHYRVSHRTAPSGAIRVLEAPKPRLRAIQRLLLDQVVSRIPPHDAARGFRPGGSVRSYAVPHAGRPIVLRLDLEAFFASVSVSRVYGIWRTAGYPEPVAHCLAGLTTCVLPRSAWRAVPRPGEDELLDAHWRLGRRLAAPHLPQGAPTSPALANLTAYGLDVRLTALARSWGGRYTRYADDLAFSGEAGWGHGTSRLLDAIEEIVRDEGFRLNPRKTGVMPRGGRQRLAGLVVNERPRVPREEVDLLRAILHNCRRHGPSTQNRDQVPAFEEHLRGRVSWVAQHDPVRGARLLAELDAIDWSR</sequence>
<protein>
    <recommendedName>
        <fullName evidence="1">RNA-directed DNA polymerase</fullName>
        <ecNumber evidence="1">2.7.7.49</ecNumber>
    </recommendedName>
</protein>
<name>A0A1J4N5E3_9ACTN</name>
<dbReference type="GO" id="GO:0051607">
    <property type="term" value="P:defense response to virus"/>
    <property type="evidence" value="ECO:0007669"/>
    <property type="project" value="UniProtKB-KW"/>
</dbReference>
<dbReference type="PANTHER" id="PTHR34047:SF7">
    <property type="entry name" value="RNA-DIRECTED DNA POLYMERASE"/>
    <property type="match status" value="1"/>
</dbReference>
<dbReference type="InterPro" id="IPR000123">
    <property type="entry name" value="Reverse_transcriptase_msDNA"/>
</dbReference>